<evidence type="ECO:0000313" key="2">
    <source>
        <dbReference type="EMBL" id="SNS07643.1"/>
    </source>
</evidence>
<protein>
    <recommendedName>
        <fullName evidence="4">O-Antigen ligase</fullName>
    </recommendedName>
</protein>
<dbReference type="OrthoDB" id="756650at2"/>
<dbReference type="AlphaFoldDB" id="A0A239BKS1"/>
<keyword evidence="1" id="KW-1133">Transmembrane helix</keyword>
<dbReference type="Proteomes" id="UP000198480">
    <property type="component" value="Unassembled WGS sequence"/>
</dbReference>
<feature type="transmembrane region" description="Helical" evidence="1">
    <location>
        <begin position="197"/>
        <end position="214"/>
    </location>
</feature>
<feature type="transmembrane region" description="Helical" evidence="1">
    <location>
        <begin position="332"/>
        <end position="355"/>
    </location>
</feature>
<dbReference type="EMBL" id="FZOK01000003">
    <property type="protein sequence ID" value="SNS07643.1"/>
    <property type="molecule type" value="Genomic_DNA"/>
</dbReference>
<organism evidence="2 3">
    <name type="scientific">Belliella buryatensis</name>
    <dbReference type="NCBI Taxonomy" id="1500549"/>
    <lineage>
        <taxon>Bacteria</taxon>
        <taxon>Pseudomonadati</taxon>
        <taxon>Bacteroidota</taxon>
        <taxon>Cytophagia</taxon>
        <taxon>Cytophagales</taxon>
        <taxon>Cyclobacteriaceae</taxon>
        <taxon>Belliella</taxon>
    </lineage>
</organism>
<feature type="transmembrane region" description="Helical" evidence="1">
    <location>
        <begin position="27"/>
        <end position="51"/>
    </location>
</feature>
<sequence>MKALTSRHIRIAFLNQLSLSETKRINLFFLGFILYSLGFALAATGLINYIVCSSIQVVGVFLFFPAIISLINFRIENGYLRILFYLYLCYLITIIFRGFIFEYFLMRNLLIDAWYGLFIYATPLVFLFPMKLGFFKKLIDATKLFAILSLLIFLLFSAYILLKSSDQAIVMTEIFSRSLGLAAGFVLFTFPYHSWKTNTLSFTVIISIFMLATFHGRRGLMLYMGLILMIAGLIYLSRGENRLLMGVILLMLFSSVVLVGAEALDKSSLFSTVMDRGLEDTRSTVAICFYEDMSDRDWLIGKGLMGQYFCPGIDWDDTTLYRSVIETGFLQIILKGGVISLALLLLIMIPAAFLGIFFSENLISRAFGLWIFVGIVNMYPSSVDTFTLNYLMMWIGVAVCYSSEIRNLNDATVMQYLKKL</sequence>
<feature type="transmembrane region" description="Helical" evidence="1">
    <location>
        <begin position="362"/>
        <end position="379"/>
    </location>
</feature>
<feature type="transmembrane region" description="Helical" evidence="1">
    <location>
        <begin position="220"/>
        <end position="236"/>
    </location>
</feature>
<name>A0A239BKS1_9BACT</name>
<feature type="transmembrane region" description="Helical" evidence="1">
    <location>
        <begin position="144"/>
        <end position="162"/>
    </location>
</feature>
<keyword evidence="1" id="KW-0472">Membrane</keyword>
<keyword evidence="1" id="KW-0812">Transmembrane</keyword>
<reference evidence="3" key="1">
    <citation type="submission" date="2017-06" db="EMBL/GenBank/DDBJ databases">
        <authorList>
            <person name="Varghese N."/>
            <person name="Submissions S."/>
        </authorList>
    </citation>
    <scope>NUCLEOTIDE SEQUENCE [LARGE SCALE GENOMIC DNA]</scope>
    <source>
        <strain evidence="3">5C</strain>
    </source>
</reference>
<feature type="transmembrane region" description="Helical" evidence="1">
    <location>
        <begin position="57"/>
        <end position="75"/>
    </location>
</feature>
<gene>
    <name evidence="2" type="ORF">SAMN06295967_10314</name>
</gene>
<keyword evidence="3" id="KW-1185">Reference proteome</keyword>
<evidence type="ECO:0000256" key="1">
    <source>
        <dbReference type="SAM" id="Phobius"/>
    </source>
</evidence>
<evidence type="ECO:0008006" key="4">
    <source>
        <dbReference type="Google" id="ProtNLM"/>
    </source>
</evidence>
<feature type="transmembrane region" description="Helical" evidence="1">
    <location>
        <begin position="113"/>
        <end position="132"/>
    </location>
</feature>
<accession>A0A239BKS1</accession>
<dbReference type="RefSeq" id="WP_089238125.1">
    <property type="nucleotide sequence ID" value="NZ_FZOK01000003.1"/>
</dbReference>
<feature type="transmembrane region" description="Helical" evidence="1">
    <location>
        <begin position="168"/>
        <end position="190"/>
    </location>
</feature>
<feature type="transmembrane region" description="Helical" evidence="1">
    <location>
        <begin position="243"/>
        <end position="264"/>
    </location>
</feature>
<evidence type="ECO:0000313" key="3">
    <source>
        <dbReference type="Proteomes" id="UP000198480"/>
    </source>
</evidence>
<feature type="transmembrane region" description="Helical" evidence="1">
    <location>
        <begin position="82"/>
        <end position="101"/>
    </location>
</feature>
<proteinExistence type="predicted"/>